<name>A0A0U5EZJ0_9PROT</name>
<proteinExistence type="predicted"/>
<protein>
    <submittedName>
        <fullName evidence="1">Uncharacterized protein</fullName>
    </submittedName>
</protein>
<sequence>MCAQPEYVNTYIGIPAPEQQAAPSSGGFFYGLGAARCTNRILRFLENS</sequence>
<dbReference type="EMBL" id="LN609302">
    <property type="protein sequence ID" value="CEF53227.1"/>
    <property type="molecule type" value="Genomic_DNA"/>
</dbReference>
<dbReference type="STRING" id="431306.AGA_97"/>
<dbReference type="PATRIC" id="fig|431306.5.peg.35"/>
<gene>
    <name evidence="1" type="ORF">AGA_97</name>
</gene>
<dbReference type="Proteomes" id="UP000068250">
    <property type="component" value="Chromosome I"/>
</dbReference>
<reference evidence="2" key="1">
    <citation type="submission" date="2014-09" db="EMBL/GenBank/DDBJ databases">
        <authorList>
            <person name="Illeghems K.G."/>
        </authorList>
    </citation>
    <scope>NUCLEOTIDE SEQUENCE [LARGE SCALE GENOMIC DNA]</scope>
    <source>
        <strain evidence="2">LMG 23848T</strain>
    </source>
</reference>
<dbReference type="AlphaFoldDB" id="A0A0U5EZJ0"/>
<organism evidence="1 2">
    <name type="scientific">Acetobacter ghanensis</name>
    <dbReference type="NCBI Taxonomy" id="431306"/>
    <lineage>
        <taxon>Bacteria</taxon>
        <taxon>Pseudomonadati</taxon>
        <taxon>Pseudomonadota</taxon>
        <taxon>Alphaproteobacteria</taxon>
        <taxon>Acetobacterales</taxon>
        <taxon>Acetobacteraceae</taxon>
        <taxon>Acetobacter</taxon>
    </lineage>
</organism>
<accession>A0A0U5EZJ0</accession>
<evidence type="ECO:0000313" key="1">
    <source>
        <dbReference type="EMBL" id="CEF53227.1"/>
    </source>
</evidence>
<evidence type="ECO:0000313" key="2">
    <source>
        <dbReference type="Proteomes" id="UP000068250"/>
    </source>
</evidence>